<feature type="transmembrane region" description="Helical" evidence="10">
    <location>
        <begin position="238"/>
        <end position="263"/>
    </location>
</feature>
<dbReference type="PANTHER" id="PTHR11795:SF371">
    <property type="entry name" value="HIGH-AFFINITY BRANCHED-CHAIN AMINO ACID TRANSPORT SYSTEM PERMEASE PROTEIN LIVH"/>
    <property type="match status" value="1"/>
</dbReference>
<keyword evidence="3" id="KW-1003">Cell membrane</keyword>
<dbReference type="GO" id="GO:0005886">
    <property type="term" value="C:plasma membrane"/>
    <property type="evidence" value="ECO:0007669"/>
    <property type="project" value="UniProtKB-SubCell"/>
</dbReference>
<dbReference type="CDD" id="cd06582">
    <property type="entry name" value="TM_PBP1_LivH_like"/>
    <property type="match status" value="1"/>
</dbReference>
<dbReference type="PANTHER" id="PTHR11795">
    <property type="entry name" value="BRANCHED-CHAIN AMINO ACID TRANSPORT SYSTEM PERMEASE PROTEIN LIVH"/>
    <property type="match status" value="1"/>
</dbReference>
<comment type="subcellular location">
    <subcellularLocation>
        <location evidence="1">Cell membrane</location>
        <topology evidence="1">Multi-pass membrane protein</topology>
    </subcellularLocation>
</comment>
<dbReference type="AlphaFoldDB" id="A0A1H0LZM3"/>
<evidence type="ECO:0000256" key="1">
    <source>
        <dbReference type="ARBA" id="ARBA00004651"/>
    </source>
</evidence>
<dbReference type="EMBL" id="FNIR01000007">
    <property type="protein sequence ID" value="SDO73672.1"/>
    <property type="molecule type" value="Genomic_DNA"/>
</dbReference>
<dbReference type="GO" id="GO:1903806">
    <property type="term" value="P:L-isoleucine import across plasma membrane"/>
    <property type="evidence" value="ECO:0007669"/>
    <property type="project" value="TreeGrafter"/>
</dbReference>
<feature type="transmembrane region" description="Helical" evidence="10">
    <location>
        <begin position="63"/>
        <end position="87"/>
    </location>
</feature>
<feature type="transmembrane region" description="Helical" evidence="10">
    <location>
        <begin position="99"/>
        <end position="120"/>
    </location>
</feature>
<dbReference type="OrthoDB" id="9807115at2"/>
<dbReference type="GO" id="GO:0042941">
    <property type="term" value="P:D-alanine transmembrane transport"/>
    <property type="evidence" value="ECO:0007669"/>
    <property type="project" value="TreeGrafter"/>
</dbReference>
<dbReference type="GO" id="GO:0015808">
    <property type="term" value="P:L-alanine transport"/>
    <property type="evidence" value="ECO:0007669"/>
    <property type="project" value="TreeGrafter"/>
</dbReference>
<evidence type="ECO:0000256" key="7">
    <source>
        <dbReference type="ARBA" id="ARBA00022989"/>
    </source>
</evidence>
<dbReference type="STRING" id="1052260.SAMN05660199_02477"/>
<dbReference type="Proteomes" id="UP000199088">
    <property type="component" value="Unassembled WGS sequence"/>
</dbReference>
<keyword evidence="12" id="KW-1185">Reference proteome</keyword>
<feature type="transmembrane region" description="Helical" evidence="10">
    <location>
        <begin position="38"/>
        <end position="57"/>
    </location>
</feature>
<protein>
    <submittedName>
        <fullName evidence="11">Amino acid/amide ABC transporter membrane protein 1, HAAT family</fullName>
    </submittedName>
</protein>
<evidence type="ECO:0000256" key="2">
    <source>
        <dbReference type="ARBA" id="ARBA00022448"/>
    </source>
</evidence>
<dbReference type="GO" id="GO:0005304">
    <property type="term" value="F:L-valine transmembrane transporter activity"/>
    <property type="evidence" value="ECO:0007669"/>
    <property type="project" value="TreeGrafter"/>
</dbReference>
<comment type="similarity">
    <text evidence="9">Belongs to the binding-protein-dependent transport system permease family. LivHM subfamily.</text>
</comment>
<proteinExistence type="inferred from homology"/>
<evidence type="ECO:0000256" key="10">
    <source>
        <dbReference type="SAM" id="Phobius"/>
    </source>
</evidence>
<evidence type="ECO:0000256" key="4">
    <source>
        <dbReference type="ARBA" id="ARBA00022519"/>
    </source>
</evidence>
<dbReference type="InterPro" id="IPR052157">
    <property type="entry name" value="BCAA_transport_permease"/>
</dbReference>
<accession>A0A1H0LZM3</accession>
<dbReference type="Pfam" id="PF02653">
    <property type="entry name" value="BPD_transp_2"/>
    <property type="match status" value="1"/>
</dbReference>
<feature type="transmembrane region" description="Helical" evidence="10">
    <location>
        <begin position="12"/>
        <end position="31"/>
    </location>
</feature>
<sequence length="311" mass="32653">MNYLILGLTRGSMYALIALGYTLVYGVLQLINFAHSEVFMSGAFGSFLVVNLVVGDAGEVSGVVAFFVIVLGLLTGALTGAIVAYTLEKVAYRPLRRRGAPKLAFLISAIGASFLLSQLAGKLFNRLTNNTFPDYFNGDATLFTVFGARVTLLQVIIVVSALLLMLFLDRLVSGTKLGRGIRAVAEDAPTAALMGVNIDRTISRTFMIGGALAGAAGFLFGTAFVFSNTMGFIPGIKAFAAAVLGGIGNIRGAMIGGLLLGVAENLIPTAPWTGTAWIGIQWTDVVAFVILILILVLRPTGILGERLGRAA</sequence>
<feature type="transmembrane region" description="Helical" evidence="10">
    <location>
        <begin position="204"/>
        <end position="226"/>
    </location>
</feature>
<feature type="transmembrane region" description="Helical" evidence="10">
    <location>
        <begin position="275"/>
        <end position="297"/>
    </location>
</feature>
<name>A0A1H0LZM3_9ACTN</name>
<dbReference type="GO" id="GO:0015192">
    <property type="term" value="F:L-phenylalanine transmembrane transporter activity"/>
    <property type="evidence" value="ECO:0007669"/>
    <property type="project" value="TreeGrafter"/>
</dbReference>
<reference evidence="12" key="1">
    <citation type="submission" date="2016-10" db="EMBL/GenBank/DDBJ databases">
        <authorList>
            <person name="Varghese N."/>
            <person name="Submissions S."/>
        </authorList>
    </citation>
    <scope>NUCLEOTIDE SEQUENCE [LARGE SCALE GENOMIC DNA]</scope>
    <source>
        <strain evidence="12">DSM 45843</strain>
    </source>
</reference>
<evidence type="ECO:0000256" key="6">
    <source>
        <dbReference type="ARBA" id="ARBA00022970"/>
    </source>
</evidence>
<dbReference type="GO" id="GO:0015188">
    <property type="term" value="F:L-isoleucine transmembrane transporter activity"/>
    <property type="evidence" value="ECO:0007669"/>
    <property type="project" value="TreeGrafter"/>
</dbReference>
<evidence type="ECO:0000313" key="11">
    <source>
        <dbReference type="EMBL" id="SDO73672.1"/>
    </source>
</evidence>
<evidence type="ECO:0000256" key="9">
    <source>
        <dbReference type="ARBA" id="ARBA00037998"/>
    </source>
</evidence>
<keyword evidence="8 10" id="KW-0472">Membrane</keyword>
<keyword evidence="6" id="KW-0029">Amino-acid transport</keyword>
<gene>
    <name evidence="11" type="ORF">SAMN05660199_02477</name>
</gene>
<evidence type="ECO:0000256" key="8">
    <source>
        <dbReference type="ARBA" id="ARBA00023136"/>
    </source>
</evidence>
<evidence type="ECO:0000256" key="3">
    <source>
        <dbReference type="ARBA" id="ARBA00022475"/>
    </source>
</evidence>
<keyword evidence="7 10" id="KW-1133">Transmembrane helix</keyword>
<dbReference type="GO" id="GO:0015190">
    <property type="term" value="F:L-leucine transmembrane transporter activity"/>
    <property type="evidence" value="ECO:0007669"/>
    <property type="project" value="TreeGrafter"/>
</dbReference>
<keyword evidence="4" id="KW-0997">Cell inner membrane</keyword>
<keyword evidence="2" id="KW-0813">Transport</keyword>
<keyword evidence="5 10" id="KW-0812">Transmembrane</keyword>
<evidence type="ECO:0000313" key="12">
    <source>
        <dbReference type="Proteomes" id="UP000199088"/>
    </source>
</evidence>
<evidence type="ECO:0000256" key="5">
    <source>
        <dbReference type="ARBA" id="ARBA00022692"/>
    </source>
</evidence>
<dbReference type="InterPro" id="IPR001851">
    <property type="entry name" value="ABC_transp_permease"/>
</dbReference>
<feature type="transmembrane region" description="Helical" evidence="10">
    <location>
        <begin position="140"/>
        <end position="168"/>
    </location>
</feature>
<organism evidence="11 12">
    <name type="scientific">Klenkia soli</name>
    <dbReference type="NCBI Taxonomy" id="1052260"/>
    <lineage>
        <taxon>Bacteria</taxon>
        <taxon>Bacillati</taxon>
        <taxon>Actinomycetota</taxon>
        <taxon>Actinomycetes</taxon>
        <taxon>Geodermatophilales</taxon>
        <taxon>Geodermatophilaceae</taxon>
        <taxon>Klenkia</taxon>
    </lineage>
</organism>